<dbReference type="AlphaFoldDB" id="A0A4Z1J940"/>
<dbReference type="EMBL" id="PQXJ01000003">
    <property type="protein sequence ID" value="TGO70126.1"/>
    <property type="molecule type" value="Genomic_DNA"/>
</dbReference>
<reference evidence="1 2" key="1">
    <citation type="submission" date="2017-12" db="EMBL/GenBank/DDBJ databases">
        <title>Comparative genomics of Botrytis spp.</title>
        <authorList>
            <person name="Valero-Jimenez C.A."/>
            <person name="Tapia P."/>
            <person name="Veloso J."/>
            <person name="Silva-Moreno E."/>
            <person name="Staats M."/>
            <person name="Valdes J.H."/>
            <person name="Van Kan J.A.L."/>
        </authorList>
    </citation>
    <scope>NUCLEOTIDE SEQUENCE [LARGE SCALE GENOMIC DNA]</scope>
    <source>
        <strain evidence="1 2">MUCL2120</strain>
    </source>
</reference>
<evidence type="ECO:0000313" key="2">
    <source>
        <dbReference type="Proteomes" id="UP000297452"/>
    </source>
</evidence>
<sequence>MSPEGAVELESAGALSYSMSKYYKVSACGSILTSRFKFFCNAEQYTNLLPRHDAVVYSPLQSIIVAYDELFPFPIIQNREAVSFRDKVAALASFKDLMRSFEP</sequence>
<evidence type="ECO:0000313" key="1">
    <source>
        <dbReference type="EMBL" id="TGO70126.1"/>
    </source>
</evidence>
<gene>
    <name evidence="1" type="ORF">BOTNAR_0003g00190</name>
</gene>
<name>A0A4Z1J940_9HELO</name>
<protein>
    <submittedName>
        <fullName evidence="1">Uncharacterized protein</fullName>
    </submittedName>
</protein>
<keyword evidence="2" id="KW-1185">Reference proteome</keyword>
<dbReference type="Proteomes" id="UP000297452">
    <property type="component" value="Unassembled WGS sequence"/>
</dbReference>
<proteinExistence type="predicted"/>
<comment type="caution">
    <text evidence="1">The sequence shown here is derived from an EMBL/GenBank/DDBJ whole genome shotgun (WGS) entry which is preliminary data.</text>
</comment>
<accession>A0A4Z1J940</accession>
<organism evidence="1 2">
    <name type="scientific">Botryotinia narcissicola</name>
    <dbReference type="NCBI Taxonomy" id="278944"/>
    <lineage>
        <taxon>Eukaryota</taxon>
        <taxon>Fungi</taxon>
        <taxon>Dikarya</taxon>
        <taxon>Ascomycota</taxon>
        <taxon>Pezizomycotina</taxon>
        <taxon>Leotiomycetes</taxon>
        <taxon>Helotiales</taxon>
        <taxon>Sclerotiniaceae</taxon>
        <taxon>Botryotinia</taxon>
    </lineage>
</organism>